<dbReference type="InterPro" id="IPR022301">
    <property type="entry name" value="Integral_membrane_YjbE"/>
</dbReference>
<accession>A0ABU1BM51</accession>
<evidence type="ECO:0000256" key="1">
    <source>
        <dbReference type="ARBA" id="ARBA00004141"/>
    </source>
</evidence>
<comment type="similarity">
    <text evidence="2">Belongs to the TerC family.</text>
</comment>
<dbReference type="NCBIfam" id="TIGR03717">
    <property type="entry name" value="R_switched_YjbE"/>
    <property type="match status" value="1"/>
</dbReference>
<evidence type="ECO:0000313" key="8">
    <source>
        <dbReference type="Proteomes" id="UP001225596"/>
    </source>
</evidence>
<feature type="transmembrane region" description="Helical" evidence="6">
    <location>
        <begin position="30"/>
        <end position="50"/>
    </location>
</feature>
<evidence type="ECO:0000256" key="5">
    <source>
        <dbReference type="ARBA" id="ARBA00023136"/>
    </source>
</evidence>
<proteinExistence type="inferred from homology"/>
<feature type="transmembrane region" description="Helical" evidence="6">
    <location>
        <begin position="147"/>
        <end position="167"/>
    </location>
</feature>
<keyword evidence="5 6" id="KW-0472">Membrane</keyword>
<keyword evidence="4 6" id="KW-1133">Transmembrane helix</keyword>
<sequence>MLINIVLSGDNAVVIALAAKSLPESQKKKAIIFGSFAAVLLRIILTVFALKLLTLPYLKIVGGILLFYIGVTLLAEGEGEEHIEDKGNLWGAIKTILIADVVMSLDNVLGVAAAANGNTLLLIIGLAVSIPLILFGSGIVLKLMEKFPIIITLGAALLGYLAGEMLFSDTAVAPWIAANIPGHELHLGSMHFSIPGLILAAAVVIVGTYLQKRQAAAHAAA</sequence>
<comment type="caution">
    <text evidence="7">The sequence shown here is derived from an EMBL/GenBank/DDBJ whole genome shotgun (WGS) entry which is preliminary data.</text>
</comment>
<reference evidence="7 8" key="1">
    <citation type="submission" date="2023-08" db="EMBL/GenBank/DDBJ databases">
        <title>Oxalobacteraceae gen .nov., isolated from river sludge outside the plant.</title>
        <authorList>
            <person name="Zhao S.Y."/>
        </authorList>
    </citation>
    <scope>NUCLEOTIDE SEQUENCE [LARGE SCALE GENOMIC DNA]</scope>
    <source>
        <strain evidence="7 8">R-40</strain>
    </source>
</reference>
<dbReference type="EMBL" id="JAUYVH010000002">
    <property type="protein sequence ID" value="MDQ9169949.1"/>
    <property type="molecule type" value="Genomic_DNA"/>
</dbReference>
<dbReference type="PANTHER" id="PTHR30238">
    <property type="entry name" value="MEMBRANE BOUND PREDICTED REDOX MODULATOR"/>
    <property type="match status" value="1"/>
</dbReference>
<dbReference type="Proteomes" id="UP001225596">
    <property type="component" value="Unassembled WGS sequence"/>
</dbReference>
<evidence type="ECO:0000313" key="7">
    <source>
        <dbReference type="EMBL" id="MDQ9169949.1"/>
    </source>
</evidence>
<keyword evidence="3 6" id="KW-0812">Transmembrane</keyword>
<evidence type="ECO:0000256" key="4">
    <source>
        <dbReference type="ARBA" id="ARBA00022989"/>
    </source>
</evidence>
<feature type="transmembrane region" description="Helical" evidence="6">
    <location>
        <begin position="120"/>
        <end position="140"/>
    </location>
</feature>
<dbReference type="InterPro" id="IPR005496">
    <property type="entry name" value="Integral_membrane_TerC"/>
</dbReference>
<name>A0ABU1BM51_9BURK</name>
<organism evidence="7 8">
    <name type="scientific">Keguizhuia sedimenti</name>
    <dbReference type="NCBI Taxonomy" id="3064264"/>
    <lineage>
        <taxon>Bacteria</taxon>
        <taxon>Pseudomonadati</taxon>
        <taxon>Pseudomonadota</taxon>
        <taxon>Betaproteobacteria</taxon>
        <taxon>Burkholderiales</taxon>
        <taxon>Oxalobacteraceae</taxon>
        <taxon>Keguizhuia</taxon>
    </lineage>
</organism>
<dbReference type="RefSeq" id="WP_338435871.1">
    <property type="nucleotide sequence ID" value="NZ_JAUYVH010000002.1"/>
</dbReference>
<dbReference type="Pfam" id="PF03741">
    <property type="entry name" value="TerC"/>
    <property type="match status" value="1"/>
</dbReference>
<feature type="transmembrane region" description="Helical" evidence="6">
    <location>
        <begin position="56"/>
        <end position="75"/>
    </location>
</feature>
<keyword evidence="8" id="KW-1185">Reference proteome</keyword>
<dbReference type="PANTHER" id="PTHR30238:SF4">
    <property type="entry name" value="SLL1022 PROTEIN"/>
    <property type="match status" value="1"/>
</dbReference>
<evidence type="ECO:0000256" key="6">
    <source>
        <dbReference type="SAM" id="Phobius"/>
    </source>
</evidence>
<protein>
    <submittedName>
        <fullName evidence="7">TerC family protein</fullName>
    </submittedName>
</protein>
<evidence type="ECO:0000256" key="2">
    <source>
        <dbReference type="ARBA" id="ARBA00007511"/>
    </source>
</evidence>
<gene>
    <name evidence="7" type="ORF">Q8A64_05940</name>
</gene>
<feature type="transmembrane region" description="Helical" evidence="6">
    <location>
        <begin position="187"/>
        <end position="210"/>
    </location>
</feature>
<comment type="subcellular location">
    <subcellularLocation>
        <location evidence="1">Membrane</location>
        <topology evidence="1">Multi-pass membrane protein</topology>
    </subcellularLocation>
</comment>
<evidence type="ECO:0000256" key="3">
    <source>
        <dbReference type="ARBA" id="ARBA00022692"/>
    </source>
</evidence>